<dbReference type="SUPFAM" id="SSF48403">
    <property type="entry name" value="Ankyrin repeat"/>
    <property type="match status" value="1"/>
</dbReference>
<feature type="repeat" description="ANK" evidence="3">
    <location>
        <begin position="47"/>
        <end position="79"/>
    </location>
</feature>
<proteinExistence type="predicted"/>
<comment type="caution">
    <text evidence="5">The sequence shown here is derived from an EMBL/GenBank/DDBJ whole genome shotgun (WGS) entry which is preliminary data.</text>
</comment>
<dbReference type="Gene3D" id="1.25.40.20">
    <property type="entry name" value="Ankyrin repeat-containing domain"/>
    <property type="match status" value="2"/>
</dbReference>
<evidence type="ECO:0008006" key="8">
    <source>
        <dbReference type="Google" id="ProtNLM"/>
    </source>
</evidence>
<dbReference type="EMBL" id="CAJNOG010000241">
    <property type="protein sequence ID" value="CAF1108085.1"/>
    <property type="molecule type" value="Genomic_DNA"/>
</dbReference>
<evidence type="ECO:0000313" key="6">
    <source>
        <dbReference type="EMBL" id="CAF3739541.1"/>
    </source>
</evidence>
<reference evidence="5" key="1">
    <citation type="submission" date="2021-02" db="EMBL/GenBank/DDBJ databases">
        <authorList>
            <person name="Nowell W R."/>
        </authorList>
    </citation>
    <scope>NUCLEOTIDE SEQUENCE</scope>
</reference>
<evidence type="ECO:0000256" key="4">
    <source>
        <dbReference type="SAM" id="MobiDB-lite"/>
    </source>
</evidence>
<organism evidence="5 7">
    <name type="scientific">Adineta steineri</name>
    <dbReference type="NCBI Taxonomy" id="433720"/>
    <lineage>
        <taxon>Eukaryota</taxon>
        <taxon>Metazoa</taxon>
        <taxon>Spiralia</taxon>
        <taxon>Gnathifera</taxon>
        <taxon>Rotifera</taxon>
        <taxon>Eurotatoria</taxon>
        <taxon>Bdelloidea</taxon>
        <taxon>Adinetida</taxon>
        <taxon>Adinetidae</taxon>
        <taxon>Adineta</taxon>
    </lineage>
</organism>
<dbReference type="Pfam" id="PF00023">
    <property type="entry name" value="Ank"/>
    <property type="match status" value="1"/>
</dbReference>
<evidence type="ECO:0000313" key="5">
    <source>
        <dbReference type="EMBL" id="CAF1108085.1"/>
    </source>
</evidence>
<evidence type="ECO:0000256" key="2">
    <source>
        <dbReference type="ARBA" id="ARBA00023043"/>
    </source>
</evidence>
<evidence type="ECO:0000256" key="1">
    <source>
        <dbReference type="ARBA" id="ARBA00022737"/>
    </source>
</evidence>
<gene>
    <name evidence="5" type="ORF">JYZ213_LOCUS21767</name>
    <name evidence="6" type="ORF">OXD698_LOCUS14793</name>
</gene>
<dbReference type="AlphaFoldDB" id="A0A814PMP9"/>
<dbReference type="SMART" id="SM00248">
    <property type="entry name" value="ANK"/>
    <property type="match status" value="6"/>
</dbReference>
<evidence type="ECO:0000256" key="3">
    <source>
        <dbReference type="PROSITE-ProRule" id="PRU00023"/>
    </source>
</evidence>
<dbReference type="Proteomes" id="UP000663845">
    <property type="component" value="Unassembled WGS sequence"/>
</dbReference>
<accession>A0A814PMP9</accession>
<keyword evidence="1" id="KW-0677">Repeat</keyword>
<dbReference type="Proteomes" id="UP000663844">
    <property type="component" value="Unassembled WGS sequence"/>
</dbReference>
<dbReference type="InterPro" id="IPR036770">
    <property type="entry name" value="Ankyrin_rpt-contain_sf"/>
</dbReference>
<dbReference type="PROSITE" id="PS50088">
    <property type="entry name" value="ANK_REPEAT"/>
    <property type="match status" value="1"/>
</dbReference>
<dbReference type="InterPro" id="IPR002110">
    <property type="entry name" value="Ankyrin_rpt"/>
</dbReference>
<evidence type="ECO:0000313" key="7">
    <source>
        <dbReference type="Proteomes" id="UP000663845"/>
    </source>
</evidence>
<name>A0A814PMP9_9BILA</name>
<dbReference type="EMBL" id="CAJOAZ010000947">
    <property type="protein sequence ID" value="CAF3739541.1"/>
    <property type="molecule type" value="Genomic_DNA"/>
</dbReference>
<dbReference type="PANTHER" id="PTHR24126:SF14">
    <property type="entry name" value="ANK_REP_REGION DOMAIN-CONTAINING PROTEIN"/>
    <property type="match status" value="1"/>
</dbReference>
<protein>
    <recommendedName>
        <fullName evidence="8">Ankyrin repeat protein</fullName>
    </recommendedName>
</protein>
<dbReference type="PANTHER" id="PTHR24126">
    <property type="entry name" value="ANKYRIN REPEAT, PH AND SEC7 DOMAIN CONTAINING PROTEIN SECG-RELATED"/>
    <property type="match status" value="1"/>
</dbReference>
<feature type="region of interest" description="Disordered" evidence="4">
    <location>
        <begin position="343"/>
        <end position="381"/>
    </location>
</feature>
<dbReference type="Pfam" id="PF12796">
    <property type="entry name" value="Ank_2"/>
    <property type="match status" value="1"/>
</dbReference>
<sequence length="406" mass="46381">MSKILLSYLFKTNLSAFRAAILANDTNRICRILDIERNYITKPLDGAGNTALILAIKYATPLTVQLLLKQGAQPDQPNFVTHQTPLSLLASNIYHKDQVHEAKLALEMATILLDHDAYVDKPSSYKYTDENGKETVIKETPLMTAVRTKNLSLATLFVDRKANINYMEQETQNRPIHYTIIHGDEEMFDLLENAGASLRTVVTYGDNTLLHWFCSNDANDQHRSLLKKLIEAGCDVNAENNLQRTPLMSAAKLNMINTCEILLNCYADAEKIDYRHHRAIDLAKIGSECFKVLQYATNVRPRSQSNQNLERIIYKKPLAPNRQLSLRISEPLNTPNLVGYKIKRYPSNTNNTEKDVGNEKNFQSTQSLQEQENDSRYKRNWGRLLQRKQKIRQTKHSSTQTINDLS</sequence>
<feature type="compositionally biased region" description="Polar residues" evidence="4">
    <location>
        <begin position="360"/>
        <end position="370"/>
    </location>
</feature>
<keyword evidence="2 3" id="KW-0040">ANK repeat</keyword>